<dbReference type="PANTHER" id="PTHR28037:SF1">
    <property type="entry name" value="ALCOHOL O-ACETYLTRANSFERASE 1-RELATED"/>
    <property type="match status" value="1"/>
</dbReference>
<dbReference type="eggNOG" id="ENOG502QTAU">
    <property type="taxonomic scope" value="Eukaryota"/>
</dbReference>
<evidence type="ECO:0000313" key="1">
    <source>
        <dbReference type="EMBL" id="EGW31515.1"/>
    </source>
</evidence>
<dbReference type="Gene3D" id="3.30.559.10">
    <property type="entry name" value="Chloramphenicol acetyltransferase-like domain"/>
    <property type="match status" value="1"/>
</dbReference>
<dbReference type="Proteomes" id="UP000000709">
    <property type="component" value="Unassembled WGS sequence"/>
</dbReference>
<dbReference type="EMBL" id="GL996503">
    <property type="protein sequence ID" value="EGW31515.1"/>
    <property type="molecule type" value="Genomic_DNA"/>
</dbReference>
<gene>
    <name evidence="1" type="ORF">SPAPADRAFT_62095</name>
</gene>
<dbReference type="InParanoid" id="G3AQG8"/>
<proteinExistence type="predicted"/>
<reference evidence="1 2" key="1">
    <citation type="journal article" date="2011" name="Proc. Natl. Acad. Sci. U.S.A.">
        <title>Comparative genomics of xylose-fermenting fungi for enhanced biofuel production.</title>
        <authorList>
            <person name="Wohlbach D.J."/>
            <person name="Kuo A."/>
            <person name="Sato T.K."/>
            <person name="Potts K.M."/>
            <person name="Salamov A.A."/>
            <person name="LaButti K.M."/>
            <person name="Sun H."/>
            <person name="Clum A."/>
            <person name="Pangilinan J.L."/>
            <person name="Lindquist E.A."/>
            <person name="Lucas S."/>
            <person name="Lapidus A."/>
            <person name="Jin M."/>
            <person name="Gunawan C."/>
            <person name="Balan V."/>
            <person name="Dale B.E."/>
            <person name="Jeffries T.W."/>
            <person name="Zinkel R."/>
            <person name="Barry K.W."/>
            <person name="Grigoriev I.V."/>
            <person name="Gasch A.P."/>
        </authorList>
    </citation>
    <scope>NUCLEOTIDE SEQUENCE [LARGE SCALE GENOMIC DNA]</scope>
    <source>
        <strain evidence="2">NRRL Y-27907 / 11-Y1</strain>
    </source>
</reference>
<dbReference type="Pfam" id="PF07247">
    <property type="entry name" value="AATase"/>
    <property type="match status" value="1"/>
</dbReference>
<organism evidence="2">
    <name type="scientific">Spathaspora passalidarum (strain NRRL Y-27907 / 11-Y1)</name>
    <dbReference type="NCBI Taxonomy" id="619300"/>
    <lineage>
        <taxon>Eukaryota</taxon>
        <taxon>Fungi</taxon>
        <taxon>Dikarya</taxon>
        <taxon>Ascomycota</taxon>
        <taxon>Saccharomycotina</taxon>
        <taxon>Pichiomycetes</taxon>
        <taxon>Debaryomycetaceae</taxon>
        <taxon>Spathaspora</taxon>
    </lineage>
</organism>
<dbReference type="RefSeq" id="XP_007376293.1">
    <property type="nucleotide sequence ID" value="XM_007376231.1"/>
</dbReference>
<dbReference type="InterPro" id="IPR010828">
    <property type="entry name" value="Atf2/Sli1-like"/>
</dbReference>
<dbReference type="HOGENOM" id="CLU_044733_0_0_1"/>
<dbReference type="AlphaFoldDB" id="G3AQG8"/>
<name>G3AQG8_SPAPN</name>
<dbReference type="InterPro" id="IPR023213">
    <property type="entry name" value="CAT-like_dom_sf"/>
</dbReference>
<evidence type="ECO:0000313" key="2">
    <source>
        <dbReference type="Proteomes" id="UP000000709"/>
    </source>
</evidence>
<protein>
    <recommendedName>
        <fullName evidence="3">Alcohol acetyltransferase</fullName>
    </recommendedName>
</protein>
<dbReference type="InterPro" id="IPR052058">
    <property type="entry name" value="Alcohol_O-acetyltransferase"/>
</dbReference>
<keyword evidence="2" id="KW-1185">Reference proteome</keyword>
<dbReference type="KEGG" id="spaa:SPAPADRAFT_62095"/>
<accession>G3AQG8</accession>
<dbReference type="FunCoup" id="G3AQG8">
    <property type="interactions" value="47"/>
</dbReference>
<dbReference type="OMA" id="NERYYIC"/>
<dbReference type="SUPFAM" id="SSF52777">
    <property type="entry name" value="CoA-dependent acyltransferases"/>
    <property type="match status" value="1"/>
</dbReference>
<dbReference type="PANTHER" id="PTHR28037">
    <property type="entry name" value="ALCOHOL O-ACETYLTRANSFERASE 1-RELATED"/>
    <property type="match status" value="1"/>
</dbReference>
<evidence type="ECO:0008006" key="3">
    <source>
        <dbReference type="Google" id="ProtNLM"/>
    </source>
</evidence>
<dbReference type="GO" id="GO:0008080">
    <property type="term" value="F:N-acetyltransferase activity"/>
    <property type="evidence" value="ECO:0007669"/>
    <property type="project" value="TreeGrafter"/>
</dbReference>
<sequence length="478" mass="56059">MVQPQHIRKPEFNERYYICRCTEGYSSNFSITAKYSKQVNKELLSNALHSLIKKNSWLTHNYFRTEDVHGSLTRGKNYEVRVLDSIKFSDVVTFRNINTYNEEIAEEVNRNMVPMDTQLPLWRIIVFHESSGDQLLCIYVDHSNYDGLAVVQFHKDLTQELANAEEKFIEEIFSYQRDFEYLPKTIMPAAEIITDLYIPSYFKIIRHYLEKYVPFLAKFTNWITSIFTRKTKFTPNLGIQPLFHTKKPVERNLETKFKFLNFTPDQVVKITKFCRSQGITLTSYFNVLFLKTLEETVFKAVDPSLEFSTSSLIAVNGRRYYSEDIKNFRYGTMICGDQVILPPVKDATSSMKYFHQKMVENIKSKVSFKLVGMYNHMNCWEFFKRKIGKIGGRFTLTISNLGKVENSNSECKLEKMYFCSNSGVVYNFLLNMTTTPNNELTVVVGYIPEFDEYELDGTNIMQLFFDKLQLEFLQYCQA</sequence>
<dbReference type="OrthoDB" id="2150604at2759"/>
<dbReference type="GeneID" id="18874183"/>